<reference evidence="1 2" key="1">
    <citation type="submission" date="2018-08" db="EMBL/GenBank/DDBJ databases">
        <title>Genome and evolution of the arbuscular mycorrhizal fungus Diversispora epigaea (formerly Glomus versiforme) and its bacterial endosymbionts.</title>
        <authorList>
            <person name="Sun X."/>
            <person name="Fei Z."/>
            <person name="Harrison M."/>
        </authorList>
    </citation>
    <scope>NUCLEOTIDE SEQUENCE [LARGE SCALE GENOMIC DNA]</scope>
    <source>
        <strain evidence="1 2">IT104</strain>
    </source>
</reference>
<sequence length="259" mass="28883">MPKYRFSVCVPSPDFPLGVVVPKERFSVCVPSPDFPLGVVVPKESIVLSSASTSLSPQNNLKHAALMVSLHNPKKMKPTPPTINFSDKILVTKSQKITIINEYKQKETVPFELLKQKNTLAPAKHLTPMPLTWCGIFLGCLGIDAPVMQPGICYLKILSNFCKDGFKLQQTKELEPCNIKLTPQNKEPEAANSYRSDEETKDLNSELAAYKKDLKVSNGLKLKSQRFEYWISAGKEKLEAKCSKMTTKKDELDSIDAGH</sequence>
<dbReference type="Proteomes" id="UP000266861">
    <property type="component" value="Unassembled WGS sequence"/>
</dbReference>
<evidence type="ECO:0000313" key="1">
    <source>
        <dbReference type="EMBL" id="RHZ89008.1"/>
    </source>
</evidence>
<comment type="caution">
    <text evidence="1">The sequence shown here is derived from an EMBL/GenBank/DDBJ whole genome shotgun (WGS) entry which is preliminary data.</text>
</comment>
<evidence type="ECO:0000313" key="2">
    <source>
        <dbReference type="Proteomes" id="UP000266861"/>
    </source>
</evidence>
<organism evidence="1 2">
    <name type="scientific">Diversispora epigaea</name>
    <dbReference type="NCBI Taxonomy" id="1348612"/>
    <lineage>
        <taxon>Eukaryota</taxon>
        <taxon>Fungi</taxon>
        <taxon>Fungi incertae sedis</taxon>
        <taxon>Mucoromycota</taxon>
        <taxon>Glomeromycotina</taxon>
        <taxon>Glomeromycetes</taxon>
        <taxon>Diversisporales</taxon>
        <taxon>Diversisporaceae</taxon>
        <taxon>Diversispora</taxon>
    </lineage>
</organism>
<dbReference type="OrthoDB" id="447953at2759"/>
<gene>
    <name evidence="1" type="ORF">Glove_19g420</name>
</gene>
<dbReference type="AlphaFoldDB" id="A0A397JQ81"/>
<name>A0A397JQ81_9GLOM</name>
<protein>
    <submittedName>
        <fullName evidence="1">Uncharacterized protein</fullName>
    </submittedName>
</protein>
<accession>A0A397JQ81</accession>
<dbReference type="EMBL" id="PQFF01000017">
    <property type="protein sequence ID" value="RHZ89008.1"/>
    <property type="molecule type" value="Genomic_DNA"/>
</dbReference>
<keyword evidence="2" id="KW-1185">Reference proteome</keyword>
<proteinExistence type="predicted"/>